<feature type="compositionally biased region" description="Low complexity" evidence="10">
    <location>
        <begin position="45"/>
        <end position="60"/>
    </location>
</feature>
<evidence type="ECO:0000256" key="10">
    <source>
        <dbReference type="SAM" id="MobiDB-lite"/>
    </source>
</evidence>
<protein>
    <recommendedName>
        <fullName evidence="17">PUM-HD domain-containing protein</fullName>
    </recommendedName>
</protein>
<dbReference type="PROSITE" id="PS50303">
    <property type="entry name" value="PUM_HD"/>
    <property type="match status" value="1"/>
</dbReference>
<evidence type="ECO:0008006" key="17">
    <source>
        <dbReference type="Google" id="ProtNLM"/>
    </source>
</evidence>
<dbReference type="PROSITE" id="PS51751">
    <property type="entry name" value="EXPERA"/>
    <property type="match status" value="1"/>
</dbReference>
<feature type="transmembrane region" description="Helical" evidence="11">
    <location>
        <begin position="1367"/>
        <end position="1386"/>
    </location>
</feature>
<feature type="transmembrane region" description="Helical" evidence="11">
    <location>
        <begin position="1209"/>
        <end position="1228"/>
    </location>
</feature>
<dbReference type="FunFam" id="1.25.10.10:FF:000167">
    <property type="entry name" value="RNA binding protein Jsn1"/>
    <property type="match status" value="1"/>
</dbReference>
<feature type="transmembrane region" description="Helical" evidence="11">
    <location>
        <begin position="1175"/>
        <end position="1197"/>
    </location>
</feature>
<dbReference type="InterPro" id="IPR016024">
    <property type="entry name" value="ARM-type_fold"/>
</dbReference>
<dbReference type="InterPro" id="IPR033118">
    <property type="entry name" value="EXPERA"/>
</dbReference>
<evidence type="ECO:0000256" key="9">
    <source>
        <dbReference type="PROSITE-ProRule" id="PRU01087"/>
    </source>
</evidence>
<feature type="region of interest" description="Disordered" evidence="10">
    <location>
        <begin position="947"/>
        <end position="980"/>
    </location>
</feature>
<dbReference type="InterPro" id="IPR052645">
    <property type="entry name" value="Pumilio_domain_protein"/>
</dbReference>
<evidence type="ECO:0000259" key="12">
    <source>
        <dbReference type="PROSITE" id="PS50102"/>
    </source>
</evidence>
<feature type="domain" description="PUM-HD" evidence="13">
    <location>
        <begin position="597"/>
        <end position="947"/>
    </location>
</feature>
<dbReference type="GO" id="GO:0003723">
    <property type="term" value="F:RNA binding"/>
    <property type="evidence" value="ECO:0007669"/>
    <property type="project" value="UniProtKB-UniRule"/>
</dbReference>
<feature type="domain" description="EXPERA" evidence="14">
    <location>
        <begin position="1204"/>
        <end position="1385"/>
    </location>
</feature>
<evidence type="ECO:0000313" key="15">
    <source>
        <dbReference type="EMBL" id="KAK0320763.1"/>
    </source>
</evidence>
<dbReference type="Gene3D" id="1.25.10.10">
    <property type="entry name" value="Leucine-rich Repeat Variant"/>
    <property type="match status" value="1"/>
</dbReference>
<dbReference type="PANTHER" id="PTHR47093:SF1">
    <property type="entry name" value="PROTEIN JSN1-RELATED"/>
    <property type="match status" value="1"/>
</dbReference>
<dbReference type="SMART" id="SM00360">
    <property type="entry name" value="RRM"/>
    <property type="match status" value="1"/>
</dbReference>
<dbReference type="InterPro" id="IPR011989">
    <property type="entry name" value="ARM-like"/>
</dbReference>
<evidence type="ECO:0000313" key="16">
    <source>
        <dbReference type="Proteomes" id="UP001168146"/>
    </source>
</evidence>
<evidence type="ECO:0000256" key="1">
    <source>
        <dbReference type="ARBA" id="ARBA00004141"/>
    </source>
</evidence>
<keyword evidence="2 9" id="KW-0812">Transmembrane</keyword>
<keyword evidence="3" id="KW-0677">Repeat</keyword>
<accession>A0AAN6FNR1</accession>
<evidence type="ECO:0000256" key="11">
    <source>
        <dbReference type="SAM" id="Phobius"/>
    </source>
</evidence>
<feature type="compositionally biased region" description="Polar residues" evidence="10">
    <location>
        <begin position="152"/>
        <end position="162"/>
    </location>
</feature>
<dbReference type="Pfam" id="PF00076">
    <property type="entry name" value="RRM_1"/>
    <property type="match status" value="1"/>
</dbReference>
<feature type="domain" description="RRM" evidence="12">
    <location>
        <begin position="446"/>
        <end position="520"/>
    </location>
</feature>
<dbReference type="Gene3D" id="3.30.70.330">
    <property type="match status" value="1"/>
</dbReference>
<dbReference type="InterPro" id="IPR033133">
    <property type="entry name" value="PUM-HD"/>
</dbReference>
<dbReference type="Pfam" id="PF05241">
    <property type="entry name" value="EBP"/>
    <property type="match status" value="1"/>
</dbReference>
<evidence type="ECO:0000256" key="2">
    <source>
        <dbReference type="ARBA" id="ARBA00022692"/>
    </source>
</evidence>
<dbReference type="Proteomes" id="UP001168146">
    <property type="component" value="Unassembled WGS sequence"/>
</dbReference>
<comment type="function">
    <text evidence="6">RNA-binding nucleolar protein required for pre-rRNA processing. Involved in production of 18S rRNA and assembly of small ribosomal subunit.</text>
</comment>
<evidence type="ECO:0000256" key="7">
    <source>
        <dbReference type="PROSITE-ProRule" id="PRU00176"/>
    </source>
</evidence>
<evidence type="ECO:0000256" key="3">
    <source>
        <dbReference type="ARBA" id="ARBA00022737"/>
    </source>
</evidence>
<feature type="region of interest" description="Disordered" evidence="10">
    <location>
        <begin position="1422"/>
        <end position="1444"/>
    </location>
</feature>
<feature type="region of interest" description="Disordered" evidence="10">
    <location>
        <begin position="1"/>
        <end position="169"/>
    </location>
</feature>
<feature type="region of interest" description="Disordered" evidence="10">
    <location>
        <begin position="523"/>
        <end position="562"/>
    </location>
</feature>
<keyword evidence="4 9" id="KW-1133">Transmembrane helix</keyword>
<dbReference type="InterPro" id="IPR012677">
    <property type="entry name" value="Nucleotide-bd_a/b_plait_sf"/>
</dbReference>
<dbReference type="InterPro" id="IPR000504">
    <property type="entry name" value="RRM_dom"/>
</dbReference>
<feature type="repeat" description="Pumilio" evidence="8">
    <location>
        <begin position="658"/>
        <end position="694"/>
    </location>
</feature>
<dbReference type="GO" id="GO:0000288">
    <property type="term" value="P:nuclear-transcribed mRNA catabolic process, deadenylation-dependent decay"/>
    <property type="evidence" value="ECO:0007669"/>
    <property type="project" value="TreeGrafter"/>
</dbReference>
<feature type="compositionally biased region" description="Polar residues" evidence="10">
    <location>
        <begin position="9"/>
        <end position="26"/>
    </location>
</feature>
<feature type="repeat" description="Pumilio" evidence="8">
    <location>
        <begin position="731"/>
        <end position="769"/>
    </location>
</feature>
<evidence type="ECO:0000256" key="6">
    <source>
        <dbReference type="ARBA" id="ARBA00024893"/>
    </source>
</evidence>
<reference evidence="15" key="1">
    <citation type="submission" date="2021-12" db="EMBL/GenBank/DDBJ databases">
        <title>Black yeast isolated from Biological Soil Crust.</title>
        <authorList>
            <person name="Kurbessoian T."/>
        </authorList>
    </citation>
    <scope>NUCLEOTIDE SEQUENCE</scope>
    <source>
        <strain evidence="15">CCFEE 5208</strain>
    </source>
</reference>
<evidence type="ECO:0000259" key="14">
    <source>
        <dbReference type="PROSITE" id="PS51751"/>
    </source>
</evidence>
<dbReference type="InterPro" id="IPR035979">
    <property type="entry name" value="RBD_domain_sf"/>
</dbReference>
<evidence type="ECO:0000256" key="8">
    <source>
        <dbReference type="PROSITE-ProRule" id="PRU00317"/>
    </source>
</evidence>
<dbReference type="SMART" id="SM00025">
    <property type="entry name" value="Pumilio"/>
    <property type="match status" value="6"/>
</dbReference>
<dbReference type="SUPFAM" id="SSF48371">
    <property type="entry name" value="ARM repeat"/>
    <property type="match status" value="1"/>
</dbReference>
<proteinExistence type="predicted"/>
<name>A0AAN6FNR1_9PEZI</name>
<feature type="compositionally biased region" description="Low complexity" evidence="10">
    <location>
        <begin position="243"/>
        <end position="253"/>
    </location>
</feature>
<evidence type="ECO:0000256" key="4">
    <source>
        <dbReference type="ARBA" id="ARBA00022989"/>
    </source>
</evidence>
<feature type="transmembrane region" description="Helical" evidence="11">
    <location>
        <begin position="1299"/>
        <end position="1321"/>
    </location>
</feature>
<comment type="subcellular location">
    <subcellularLocation>
        <location evidence="1">Membrane</location>
        <topology evidence="1">Multi-pass membrane protein</topology>
    </subcellularLocation>
</comment>
<evidence type="ECO:0000256" key="5">
    <source>
        <dbReference type="ARBA" id="ARBA00023136"/>
    </source>
</evidence>
<dbReference type="PROSITE" id="PS50302">
    <property type="entry name" value="PUM"/>
    <property type="match status" value="2"/>
</dbReference>
<comment type="caution">
    <text evidence="15">The sequence shown here is derived from an EMBL/GenBank/DDBJ whole genome shotgun (WGS) entry which is preliminary data.</text>
</comment>
<gene>
    <name evidence="15" type="ORF">LTR82_008081</name>
</gene>
<dbReference type="SUPFAM" id="SSF54928">
    <property type="entry name" value="RNA-binding domain, RBD"/>
    <property type="match status" value="1"/>
</dbReference>
<dbReference type="EMBL" id="JASUXU010000023">
    <property type="protein sequence ID" value="KAK0320763.1"/>
    <property type="molecule type" value="Genomic_DNA"/>
</dbReference>
<organism evidence="15 16">
    <name type="scientific">Friedmanniomyces endolithicus</name>
    <dbReference type="NCBI Taxonomy" id="329885"/>
    <lineage>
        <taxon>Eukaryota</taxon>
        <taxon>Fungi</taxon>
        <taxon>Dikarya</taxon>
        <taxon>Ascomycota</taxon>
        <taxon>Pezizomycotina</taxon>
        <taxon>Dothideomycetes</taxon>
        <taxon>Dothideomycetidae</taxon>
        <taxon>Mycosphaerellales</taxon>
        <taxon>Teratosphaeriaceae</taxon>
        <taxon>Friedmanniomyces</taxon>
    </lineage>
</organism>
<feature type="region of interest" description="Disordered" evidence="10">
    <location>
        <begin position="237"/>
        <end position="259"/>
    </location>
</feature>
<dbReference type="GO" id="GO:0016020">
    <property type="term" value="C:membrane"/>
    <property type="evidence" value="ECO:0007669"/>
    <property type="project" value="UniProtKB-SubCell"/>
</dbReference>
<dbReference type="Pfam" id="PF00806">
    <property type="entry name" value="PUF"/>
    <property type="match status" value="3"/>
</dbReference>
<dbReference type="PANTHER" id="PTHR47093">
    <property type="entry name" value="PROTEIN JSN1-RELATED"/>
    <property type="match status" value="1"/>
</dbReference>
<dbReference type="PROSITE" id="PS50102">
    <property type="entry name" value="RRM"/>
    <property type="match status" value="1"/>
</dbReference>
<sequence length="1444" mass="156946">MNLEGLGSMNPSQTRSANTSSTNSPVEQPAGSGHRYPLGNGFGNATAQAGSGRAGAGSPSKEFGSRLFPKRAREIQAQEGLSPQVWGPPTTGSGHSTPLRETIPESPGSDSFPDFDAAQAGAGAATPSVIPGANSARRTRAGTVPSRFPPISSLNGSQTSLLPKTGRLPPSSSPYYLNTSVTAEQQASAGALASSNAALLSRLRAGSMPQKVFLGGSNPFGSSLFASSWMAGRDRASTLQSIRSSDAPSSPRDSPADNDVRTLDYLGLADTPQQLLSQAHGVTIAELAALNAYNIKNTANRFRSYSVNAKEKYADVDEDEMDQYEQLQQMYSGQITPSADSTAAQAAAIHEAVRQHNLEVQAFANFASASRPRARTAGVLDSPTSRVMRSYLPTPSRLENSLTADDLQSTPATDLNGLSNAVQGMKLNTKMSYDGGPDPSLESPTRSLWLGNIPASTTVSSLNVLFGHFGPIEFARVLTHKSCGFVNFENINSAIAARAQCNNKEIFPGCGPIRINFAKEQSASNTPGANGAYPSPSPDPFVSKSRLDGTGPATRGSPNGTNINVETAAAALATPNLLELREEIEGIVQQFGATADDQVRILDNLETAMSFGSYYYEVPPIPEPSHNRMHDAPRLREIRKRIDNNACTAMELEAVAMEMLPEIAELASDYLGNTVVQKLFEHCSEVTKETMLMQLAPNLSEIGVHKNGTWAAQKIIDVARTPQQMQMIVDALRPHGVNLFLDQYGNYVMQCCLRFQAPANNFVFETMLNRLWDVAQGRFGARAVRACLESHFATNDQKRLMAAAIALHSVQLATNSNGALLLTWFLDTCTFPKRRSVLAPRLIPHLVHLCTHKVAYLTVLKIINQRNEADARKSILRAMFFDEQTLTDIVSDQQCGATLIFKVLTTPFLDESIRPECLENVRNVLLRLKVQPLQGYKRLMDEVGLSTRQGSTPVSHDGRSTSKLRQASGLPHLDTNQNGYSRPHYSTMTPQHQQMEQGISPHLQRNISIDSSSFNPYGNGLVTPQYSHNHSPAMSTVGISPISQQAQYQQVLLAQAQAQAHAQAAQHRPPGFYGNPNNAMANGVGLPNGMVAPVQMMDPYRQHMNGSAMAPPGMGMGMGMGGYSPQQQQGYGNAMMAGMGAAYGQFQMQPQQQQYYAPGQQMGGQRRGRIISTTAVLSLLSTIAIFAAAYLSSLVLLPKSASPKIRLLFIWHAFDALIHFILEGSYLYNCFFSYTTTPTPGLWTKPPETSASPYLPPNVHFLGHRDRLYGAEYGTSPFSALWREYAKADHRWAGTDLTVISLELLTVFIAGPIALWICYCLRRQRADTWFWMVVLVTGELYGGFMTFAPEWLSGSTNLDTSNVMYTWVYLFFFNTLWVWIPGWVLWEAYVRISGNGRFIQRNAAALRGLDVRQRAAGAEEAMAGLAGSTATSSTAGPDGRKKTQ</sequence>
<keyword evidence="7" id="KW-0694">RNA-binding</keyword>
<dbReference type="InterPro" id="IPR001313">
    <property type="entry name" value="Pumilio_RNA-bd_rpt"/>
</dbReference>
<keyword evidence="5 9" id="KW-0472">Membrane</keyword>
<evidence type="ECO:0000259" key="13">
    <source>
        <dbReference type="PROSITE" id="PS50303"/>
    </source>
</evidence>
<feature type="transmembrane region" description="Helical" evidence="11">
    <location>
        <begin position="1328"/>
        <end position="1347"/>
    </location>
</feature>